<dbReference type="Proteomes" id="UP001471651">
    <property type="component" value="Unassembled WGS sequence"/>
</dbReference>
<feature type="binding site" evidence="5">
    <location>
        <position position="146"/>
    </location>
    <ligand>
        <name>NAD(+)</name>
        <dbReference type="ChEBI" id="CHEBI:57540"/>
    </ligand>
</feature>
<feature type="active site" evidence="5">
    <location>
        <position position="237"/>
    </location>
</feature>
<dbReference type="InterPro" id="IPR036291">
    <property type="entry name" value="NAD(P)-bd_dom_sf"/>
</dbReference>
<feature type="binding site" evidence="5">
    <location>
        <position position="232"/>
    </location>
    <ligand>
        <name>NAD(+)</name>
        <dbReference type="ChEBI" id="CHEBI:57540"/>
    </ligand>
</feature>
<keyword evidence="2 5" id="KW-0560">Oxidoreductase</keyword>
<proteinExistence type="inferred from homology"/>
<dbReference type="Pfam" id="PF11890">
    <property type="entry name" value="DUF3410"/>
    <property type="match status" value="1"/>
</dbReference>
<keyword evidence="3 5" id="KW-0520">NAD</keyword>
<sequence length="380" mass="41401">MKIIADENMPNAEALFSHLGTVELVNGRALTHDQIKNADVLLVRSVTKVTRDLLEGSSVRFVGSATIGVDHIDLKYLAEANVAFSSAPGCNAEAVADYVFSGLSYLYLTKGLHWLSKKIGVIGYGNVGKSVYERFARMGCQVCVYDPLKMDSGGSVNFVSLTDVLACDVISLHAPLTHSGSYPTKGMLGAEALSQLSAGAAIISAGRGGVIDEQALIERHAQLNGDLHLVLDVWDDEPNINQALVSIVDIATPHIAGYSKQGREKGTWMVYQALCQYLKLNTPGISSKDAMSDGWLSAIRVRAGGSQEEMLARSIHAIYDVARDDARLRFKYRENKENNVFDWLRKHYIERDELNTCFMGADISIAHNFLGAAGFSVNNK</sequence>
<gene>
    <name evidence="5" type="primary">pdxB</name>
    <name evidence="9" type="ORF">ABKW32_17200</name>
</gene>
<evidence type="ECO:0000256" key="4">
    <source>
        <dbReference type="ARBA" id="ARBA00023096"/>
    </source>
</evidence>
<dbReference type="Gene3D" id="3.40.50.720">
    <property type="entry name" value="NAD(P)-binding Rossmann-like Domain"/>
    <property type="match status" value="2"/>
</dbReference>
<dbReference type="PANTHER" id="PTHR42938">
    <property type="entry name" value="FORMATE DEHYDROGENASE 1"/>
    <property type="match status" value="1"/>
</dbReference>
<evidence type="ECO:0000259" key="6">
    <source>
        <dbReference type="Pfam" id="PF00389"/>
    </source>
</evidence>
<comment type="pathway">
    <text evidence="5">Cofactor biosynthesis; pyridoxine 5'-phosphate biosynthesis; pyridoxine 5'-phosphate from D-erythrose 4-phosphate: step 2/5.</text>
</comment>
<evidence type="ECO:0000256" key="1">
    <source>
        <dbReference type="ARBA" id="ARBA00022490"/>
    </source>
</evidence>
<feature type="active site" evidence="5">
    <location>
        <position position="207"/>
    </location>
</feature>
<dbReference type="PANTHER" id="PTHR42938:SF9">
    <property type="entry name" value="FORMATE DEHYDROGENASE 1"/>
    <property type="match status" value="1"/>
</dbReference>
<comment type="catalytic activity">
    <reaction evidence="5">
        <text>4-phospho-D-erythronate + NAD(+) = (R)-3-hydroxy-2-oxo-4-phosphooxybutanoate + NADH + H(+)</text>
        <dbReference type="Rhea" id="RHEA:18829"/>
        <dbReference type="ChEBI" id="CHEBI:15378"/>
        <dbReference type="ChEBI" id="CHEBI:57540"/>
        <dbReference type="ChEBI" id="CHEBI:57945"/>
        <dbReference type="ChEBI" id="CHEBI:58538"/>
        <dbReference type="ChEBI" id="CHEBI:58766"/>
        <dbReference type="EC" id="1.1.1.290"/>
    </reaction>
</comment>
<dbReference type="InterPro" id="IPR029752">
    <property type="entry name" value="D-isomer_DH_CS1"/>
</dbReference>
<evidence type="ECO:0000313" key="9">
    <source>
        <dbReference type="EMBL" id="MEP7731189.1"/>
    </source>
</evidence>
<keyword evidence="10" id="KW-1185">Reference proteome</keyword>
<comment type="similarity">
    <text evidence="5">Belongs to the D-isomer specific 2-hydroxyacid dehydrogenase family. PdxB subfamily.</text>
</comment>
<evidence type="ECO:0000256" key="3">
    <source>
        <dbReference type="ARBA" id="ARBA00023027"/>
    </source>
</evidence>
<evidence type="ECO:0000259" key="8">
    <source>
        <dbReference type="Pfam" id="PF11890"/>
    </source>
</evidence>
<comment type="subcellular location">
    <subcellularLocation>
        <location evidence="5">Cytoplasm</location>
    </subcellularLocation>
</comment>
<dbReference type="HAMAP" id="MF_01825">
    <property type="entry name" value="PdxB"/>
    <property type="match status" value="1"/>
</dbReference>
<feature type="binding site" evidence="5">
    <location>
        <position position="257"/>
    </location>
    <ligand>
        <name>NAD(+)</name>
        <dbReference type="ChEBI" id="CHEBI:57540"/>
    </ligand>
</feature>
<organism evidence="9 10">
    <name type="scientific">Marinomonas primoryensis</name>
    <dbReference type="NCBI Taxonomy" id="178399"/>
    <lineage>
        <taxon>Bacteria</taxon>
        <taxon>Pseudomonadati</taxon>
        <taxon>Pseudomonadota</taxon>
        <taxon>Gammaproteobacteria</taxon>
        <taxon>Oceanospirillales</taxon>
        <taxon>Oceanospirillaceae</taxon>
        <taxon>Marinomonas</taxon>
    </lineage>
</organism>
<feature type="domain" description="Erythronate-4-phosphate dehydrogenase dimerisation" evidence="8">
    <location>
        <begin position="295"/>
        <end position="362"/>
    </location>
</feature>
<dbReference type="InterPro" id="IPR020921">
    <property type="entry name" value="Erythronate-4-P_DHase"/>
</dbReference>
<evidence type="ECO:0000313" key="10">
    <source>
        <dbReference type="Proteomes" id="UP001471651"/>
    </source>
</evidence>
<dbReference type="CDD" id="cd12158">
    <property type="entry name" value="ErythrP_dh"/>
    <property type="match status" value="1"/>
</dbReference>
<feature type="domain" description="D-isomer specific 2-hydroxyacid dehydrogenase catalytic" evidence="6">
    <location>
        <begin position="12"/>
        <end position="280"/>
    </location>
</feature>
<protein>
    <recommendedName>
        <fullName evidence="5">Erythronate-4-phosphate dehydrogenase</fullName>
        <ecNumber evidence="5">1.1.1.290</ecNumber>
    </recommendedName>
</protein>
<name>A0ABV0L456_9GAMM</name>
<comment type="caution">
    <text evidence="9">The sequence shown here is derived from an EMBL/GenBank/DDBJ whole genome shotgun (WGS) entry which is preliminary data.</text>
</comment>
<feature type="binding site" evidence="5">
    <location>
        <position position="66"/>
    </location>
    <ligand>
        <name>substrate</name>
    </ligand>
</feature>
<comment type="subunit">
    <text evidence="5">Homodimer.</text>
</comment>
<dbReference type="SUPFAM" id="SSF51735">
    <property type="entry name" value="NAD(P)-binding Rossmann-fold domains"/>
    <property type="match status" value="1"/>
</dbReference>
<dbReference type="InterPro" id="IPR038251">
    <property type="entry name" value="PdxB_dimer_sf"/>
</dbReference>
<dbReference type="InterPro" id="IPR006140">
    <property type="entry name" value="D-isomer_DH_NAD-bd"/>
</dbReference>
<dbReference type="SUPFAM" id="SSF52283">
    <property type="entry name" value="Formate/glycerate dehydrogenase catalytic domain-like"/>
    <property type="match status" value="1"/>
</dbReference>
<evidence type="ECO:0000256" key="2">
    <source>
        <dbReference type="ARBA" id="ARBA00023002"/>
    </source>
</evidence>
<dbReference type="RefSeq" id="WP_348577781.1">
    <property type="nucleotide sequence ID" value="NZ_JBDYKN010000023.1"/>
</dbReference>
<comment type="function">
    <text evidence="5">Catalyzes the oxidation of erythronate-4-phosphate to 3-hydroxy-2-oxo-4-phosphonooxybutanoate.</text>
</comment>
<evidence type="ECO:0000259" key="7">
    <source>
        <dbReference type="Pfam" id="PF02826"/>
    </source>
</evidence>
<keyword evidence="4 5" id="KW-0664">Pyridoxine biosynthesis</keyword>
<reference evidence="9 10" key="1">
    <citation type="submission" date="2024-05" db="EMBL/GenBank/DDBJ databases">
        <authorList>
            <person name="Busch G.E."/>
            <person name="Sharma I."/>
        </authorList>
    </citation>
    <scope>NUCLEOTIDE SEQUENCE [LARGE SCALE GENOMIC DNA]</scope>
    <source>
        <strain evidence="9 10">23GB23</strain>
    </source>
</reference>
<dbReference type="Pfam" id="PF02826">
    <property type="entry name" value="2-Hacid_dh_C"/>
    <property type="match status" value="1"/>
</dbReference>
<feature type="active site" description="Proton donor" evidence="5">
    <location>
        <position position="254"/>
    </location>
</feature>
<accession>A0ABV0L456</accession>
<dbReference type="Pfam" id="PF00389">
    <property type="entry name" value="2-Hacid_dh"/>
    <property type="match status" value="1"/>
</dbReference>
<dbReference type="EC" id="1.1.1.290" evidence="5"/>
<dbReference type="PROSITE" id="PS00065">
    <property type="entry name" value="D_2_HYDROXYACID_DH_1"/>
    <property type="match status" value="1"/>
</dbReference>
<feature type="binding site" evidence="5">
    <location>
        <position position="45"/>
    </location>
    <ligand>
        <name>substrate</name>
    </ligand>
</feature>
<evidence type="ECO:0000256" key="5">
    <source>
        <dbReference type="HAMAP-Rule" id="MF_01825"/>
    </source>
</evidence>
<keyword evidence="1 5" id="KW-0963">Cytoplasm</keyword>
<feature type="binding site" evidence="5">
    <location>
        <position position="258"/>
    </location>
    <ligand>
        <name>substrate</name>
    </ligand>
</feature>
<feature type="domain" description="D-isomer specific 2-hydroxyacid dehydrogenase NAD-binding" evidence="7">
    <location>
        <begin position="116"/>
        <end position="256"/>
    </location>
</feature>
<dbReference type="InterPro" id="IPR006139">
    <property type="entry name" value="D-isomer_2_OHA_DH_cat_dom"/>
</dbReference>
<dbReference type="InterPro" id="IPR024531">
    <property type="entry name" value="Erythronate-4-P_DHase_dimer"/>
</dbReference>
<comment type="caution">
    <text evidence="5">Lacks conserved residue(s) required for the propagation of feature annotation.</text>
</comment>
<dbReference type="Gene3D" id="3.30.1370.170">
    <property type="match status" value="1"/>
</dbReference>
<dbReference type="EMBL" id="JBDYKN010000023">
    <property type="protein sequence ID" value="MEP7731189.1"/>
    <property type="molecule type" value="Genomic_DNA"/>
</dbReference>